<dbReference type="PROSITE" id="PS51125">
    <property type="entry name" value="NHL"/>
    <property type="match status" value="4"/>
</dbReference>
<dbReference type="AlphaFoldDB" id="A0A7C5PZ62"/>
<organism evidence="5">
    <name type="scientific">Aquifex aeolicus</name>
    <dbReference type="NCBI Taxonomy" id="63363"/>
    <lineage>
        <taxon>Bacteria</taxon>
        <taxon>Pseudomonadati</taxon>
        <taxon>Aquificota</taxon>
        <taxon>Aquificia</taxon>
        <taxon>Aquificales</taxon>
        <taxon>Aquificaceae</taxon>
        <taxon>Aquifex</taxon>
    </lineage>
</organism>
<dbReference type="GO" id="GO:0005576">
    <property type="term" value="C:extracellular region"/>
    <property type="evidence" value="ECO:0007669"/>
    <property type="project" value="TreeGrafter"/>
</dbReference>
<evidence type="ECO:0000256" key="1">
    <source>
        <dbReference type="ARBA" id="ARBA00022729"/>
    </source>
</evidence>
<evidence type="ECO:0000256" key="2">
    <source>
        <dbReference type="ARBA" id="ARBA00022737"/>
    </source>
</evidence>
<dbReference type="InterPro" id="IPR011042">
    <property type="entry name" value="6-blade_b-propeller_TolB-like"/>
</dbReference>
<dbReference type="EMBL" id="DRNB01000112">
    <property type="protein sequence ID" value="HHJ63856.1"/>
    <property type="molecule type" value="Genomic_DNA"/>
</dbReference>
<keyword evidence="3" id="KW-0325">Glycoprotein</keyword>
<dbReference type="CDD" id="cd14962">
    <property type="entry name" value="NHL_like_6"/>
    <property type="match status" value="1"/>
</dbReference>
<dbReference type="PROSITE" id="PS51257">
    <property type="entry name" value="PROKAR_LIPOPROTEIN"/>
    <property type="match status" value="1"/>
</dbReference>
<feature type="repeat" description="NHL" evidence="4">
    <location>
        <begin position="146"/>
        <end position="188"/>
    </location>
</feature>
<reference evidence="5" key="1">
    <citation type="journal article" date="2020" name="mSystems">
        <title>Genome- and Community-Level Interaction Insights into Carbon Utilization and Element Cycling Functions of Hydrothermarchaeota in Hydrothermal Sediment.</title>
        <authorList>
            <person name="Zhou Z."/>
            <person name="Liu Y."/>
            <person name="Xu W."/>
            <person name="Pan J."/>
            <person name="Luo Z.H."/>
            <person name="Li M."/>
        </authorList>
    </citation>
    <scope>NUCLEOTIDE SEQUENCE [LARGE SCALE GENOMIC DNA]</scope>
    <source>
        <strain evidence="5">HyVt-501</strain>
    </source>
</reference>
<dbReference type="Pfam" id="PF17170">
    <property type="entry name" value="DUF5128"/>
    <property type="match status" value="2"/>
</dbReference>
<dbReference type="Gene3D" id="2.120.10.30">
    <property type="entry name" value="TolB, C-terminal domain"/>
    <property type="match status" value="2"/>
</dbReference>
<proteinExistence type="predicted"/>
<protein>
    <submittedName>
        <fullName evidence="5">6-bladed beta-propeller</fullName>
    </submittedName>
</protein>
<keyword evidence="1" id="KW-0732">Signal</keyword>
<dbReference type="Proteomes" id="UP000885792">
    <property type="component" value="Unassembled WGS sequence"/>
</dbReference>
<feature type="repeat" description="NHL" evidence="4">
    <location>
        <begin position="288"/>
        <end position="331"/>
    </location>
</feature>
<dbReference type="InterPro" id="IPR001258">
    <property type="entry name" value="NHL_repeat"/>
</dbReference>
<dbReference type="PANTHER" id="PTHR10680:SF28">
    <property type="entry name" value="SMP-30_GLUCONOLACTONASE_LRE-LIKE REGION DOMAIN-CONTAINING PROTEIN"/>
    <property type="match status" value="1"/>
</dbReference>
<dbReference type="SUPFAM" id="SSF101898">
    <property type="entry name" value="NHL repeat"/>
    <property type="match status" value="1"/>
</dbReference>
<name>A0A7C5PZ62_AQUAO</name>
<evidence type="ECO:0000313" key="5">
    <source>
        <dbReference type="EMBL" id="HHJ63856.1"/>
    </source>
</evidence>
<accession>A0A7C5PZ62</accession>
<feature type="repeat" description="NHL" evidence="4">
    <location>
        <begin position="241"/>
        <end position="284"/>
    </location>
</feature>
<feature type="repeat" description="NHL" evidence="4">
    <location>
        <begin position="193"/>
        <end position="237"/>
    </location>
</feature>
<evidence type="ECO:0000256" key="3">
    <source>
        <dbReference type="ARBA" id="ARBA00023180"/>
    </source>
</evidence>
<dbReference type="PANTHER" id="PTHR10680">
    <property type="entry name" value="PEPTIDYL-GLYCINE ALPHA-AMIDATING MONOOXYGENASE"/>
    <property type="match status" value="1"/>
</dbReference>
<keyword evidence="2" id="KW-0677">Repeat</keyword>
<evidence type="ECO:0000256" key="4">
    <source>
        <dbReference type="PROSITE-ProRule" id="PRU00504"/>
    </source>
</evidence>
<gene>
    <name evidence="5" type="ORF">ENJ61_03015</name>
</gene>
<sequence>MRGNLRVGGAGYLLLLFTAVLLTGCAPKKKEEVWVWPPPPEKPRIKYIASYRGESDFKKVDILGALLGEPRLKIELMKPYGVWARGEKIYVVDTAFNTVFIFDLKEKEVKPVGRFMGAVNIVGDSKGRLWVSDAKAGMVYAIDEEGKFLMGIGKNSLKRPTGLTLDESRNRLYVVDTGEHNIKVFDLDSGELLLVIGKRGSGDGEFNYPTNIALDRRTGNLVVVDTFNFRIQILDPEGNFIRKFGQPGNRPGDFYRPKGVGVDSEGHIYVADAAFDNFQIFDQEGRLLLFVGQAGSGPGQFHLPAGLYIDEQDRIYVVDQFNRRVQVFQYLKYPEEE</sequence>
<comment type="caution">
    <text evidence="5">The sequence shown here is derived from an EMBL/GenBank/DDBJ whole genome shotgun (WGS) entry which is preliminary data.</text>
</comment>